<name>A0A8H2VKZ1_9SACH</name>
<protein>
    <submittedName>
        <fullName evidence="2">Uncharacterized protein</fullName>
    </submittedName>
</protein>
<evidence type="ECO:0000313" key="2">
    <source>
        <dbReference type="EMBL" id="CAB4257263.1"/>
    </source>
</evidence>
<evidence type="ECO:0000256" key="1">
    <source>
        <dbReference type="SAM" id="MobiDB-lite"/>
    </source>
</evidence>
<feature type="compositionally biased region" description="Polar residues" evidence="1">
    <location>
        <begin position="200"/>
        <end position="213"/>
    </location>
</feature>
<comment type="caution">
    <text evidence="2">The sequence shown here is derived from an EMBL/GenBank/DDBJ whole genome shotgun (WGS) entry which is preliminary data.</text>
</comment>
<reference evidence="2 3" key="1">
    <citation type="submission" date="2020-05" db="EMBL/GenBank/DDBJ databases">
        <authorList>
            <person name="Casaregola S."/>
            <person name="Devillers H."/>
            <person name="Grondin C."/>
        </authorList>
    </citation>
    <scope>NUCLEOTIDE SEQUENCE [LARGE SCALE GENOMIC DNA]</scope>
    <source>
        <strain evidence="2 3">CLIB 1767</strain>
    </source>
</reference>
<feature type="region of interest" description="Disordered" evidence="1">
    <location>
        <begin position="186"/>
        <end position="213"/>
    </location>
</feature>
<organism evidence="2 3">
    <name type="scientific">Maudiozyma barnettii</name>
    <dbReference type="NCBI Taxonomy" id="61262"/>
    <lineage>
        <taxon>Eukaryota</taxon>
        <taxon>Fungi</taxon>
        <taxon>Dikarya</taxon>
        <taxon>Ascomycota</taxon>
        <taxon>Saccharomycotina</taxon>
        <taxon>Saccharomycetes</taxon>
        <taxon>Saccharomycetales</taxon>
        <taxon>Saccharomycetaceae</taxon>
        <taxon>Maudiozyma</taxon>
    </lineage>
</organism>
<dbReference type="Proteomes" id="UP000644660">
    <property type="component" value="Unassembled WGS sequence"/>
</dbReference>
<gene>
    <name evidence="2" type="ORF">KABA2_14S00220</name>
</gene>
<dbReference type="EMBL" id="CAEFZW010000014">
    <property type="protein sequence ID" value="CAB4257263.1"/>
    <property type="molecule type" value="Genomic_DNA"/>
</dbReference>
<dbReference type="RefSeq" id="XP_041409107.1">
    <property type="nucleotide sequence ID" value="XM_041553173.1"/>
</dbReference>
<accession>A0A8H2VKZ1</accession>
<dbReference type="GeneID" id="64860378"/>
<proteinExistence type="predicted"/>
<sequence length="227" mass="24787">MYIFDNSDMYCCDDFEIVGSFPRSTQVINIPTDPGHTVISKTIHLVGGFPYMLYFQIIKFSGHAIFMPTITLPSGENVSDFTGYVYVNYEEYYCDMGNATFSIISEGTDSYTITYSTFCSTKFSTEPAVGKPYLVVAKVCYILNPTVVSSTLSSATLSSSNVELSSSSIPLESLVVVPLSSSSLVMSSSSSDLSPTPISTTRSNSEQSSFTIPSTFHYTPPVYIGRQ</sequence>
<dbReference type="Gene3D" id="2.60.120.1560">
    <property type="match status" value="1"/>
</dbReference>
<dbReference type="AlphaFoldDB" id="A0A8H2VKZ1"/>
<feature type="compositionally biased region" description="Low complexity" evidence="1">
    <location>
        <begin position="186"/>
        <end position="199"/>
    </location>
</feature>
<keyword evidence="3" id="KW-1185">Reference proteome</keyword>
<evidence type="ECO:0000313" key="3">
    <source>
        <dbReference type="Proteomes" id="UP000644660"/>
    </source>
</evidence>